<comment type="caution">
    <text evidence="2">The sequence shown here is derived from an EMBL/GenBank/DDBJ whole genome shotgun (WGS) entry which is preliminary data.</text>
</comment>
<dbReference type="CDD" id="cd00093">
    <property type="entry name" value="HTH_XRE"/>
    <property type="match status" value="1"/>
</dbReference>
<keyword evidence="3" id="KW-1185">Reference proteome</keyword>
<dbReference type="AlphaFoldDB" id="A0A919NJE8"/>
<accession>A0A919NJE8</accession>
<evidence type="ECO:0000259" key="1">
    <source>
        <dbReference type="PROSITE" id="PS50943"/>
    </source>
</evidence>
<dbReference type="Pfam" id="PF13560">
    <property type="entry name" value="HTH_31"/>
    <property type="match status" value="1"/>
</dbReference>
<evidence type="ECO:0000313" key="2">
    <source>
        <dbReference type="EMBL" id="GIF19288.1"/>
    </source>
</evidence>
<protein>
    <submittedName>
        <fullName evidence="2">Transcriptional regulator</fullName>
    </submittedName>
</protein>
<dbReference type="Gene3D" id="1.10.260.40">
    <property type="entry name" value="lambda repressor-like DNA-binding domains"/>
    <property type="match status" value="1"/>
</dbReference>
<gene>
    <name evidence="2" type="ORF">Ate02nite_20180</name>
</gene>
<dbReference type="InterPro" id="IPR010982">
    <property type="entry name" value="Lambda_DNA-bd_dom_sf"/>
</dbReference>
<evidence type="ECO:0000313" key="3">
    <source>
        <dbReference type="Proteomes" id="UP000623608"/>
    </source>
</evidence>
<proteinExistence type="predicted"/>
<feature type="domain" description="HTH cro/C1-type" evidence="1">
    <location>
        <begin position="16"/>
        <end position="69"/>
    </location>
</feature>
<dbReference type="GO" id="GO:0003677">
    <property type="term" value="F:DNA binding"/>
    <property type="evidence" value="ECO:0007669"/>
    <property type="project" value="InterPro"/>
</dbReference>
<organism evidence="2 3">
    <name type="scientific">Paractinoplanes tereljensis</name>
    <dbReference type="NCBI Taxonomy" id="571912"/>
    <lineage>
        <taxon>Bacteria</taxon>
        <taxon>Bacillati</taxon>
        <taxon>Actinomycetota</taxon>
        <taxon>Actinomycetes</taxon>
        <taxon>Micromonosporales</taxon>
        <taxon>Micromonosporaceae</taxon>
        <taxon>Paractinoplanes</taxon>
    </lineage>
</organism>
<dbReference type="InterPro" id="IPR043917">
    <property type="entry name" value="DUF5753"/>
</dbReference>
<name>A0A919NJE8_9ACTN</name>
<dbReference type="SUPFAM" id="SSF47413">
    <property type="entry name" value="lambda repressor-like DNA-binding domains"/>
    <property type="match status" value="1"/>
</dbReference>
<dbReference type="Pfam" id="PF19054">
    <property type="entry name" value="DUF5753"/>
    <property type="match status" value="1"/>
</dbReference>
<reference evidence="2" key="1">
    <citation type="submission" date="2021-01" db="EMBL/GenBank/DDBJ databases">
        <title>Whole genome shotgun sequence of Actinoplanes tereljensis NBRC 105297.</title>
        <authorList>
            <person name="Komaki H."/>
            <person name="Tamura T."/>
        </authorList>
    </citation>
    <scope>NUCLEOTIDE SEQUENCE</scope>
    <source>
        <strain evidence="2">NBRC 105297</strain>
    </source>
</reference>
<dbReference type="Proteomes" id="UP000623608">
    <property type="component" value="Unassembled WGS sequence"/>
</dbReference>
<dbReference type="SMART" id="SM00530">
    <property type="entry name" value="HTH_XRE"/>
    <property type="match status" value="1"/>
</dbReference>
<dbReference type="InterPro" id="IPR001387">
    <property type="entry name" value="Cro/C1-type_HTH"/>
</dbReference>
<sequence>MPEEQMTPSAFLLGELRRARSAAGLSQEDLGKSINYSGSQVSAVETGQRPPTRDYLVAVDGALGTGGLFERVLSELVGLDQAPVWFRDWLIIEREATLIRWFEPSIVPGLLQTETYAHAVIAGSGMVDPAEIEQRVVTRMERQRVLSSLTPPTLIALIDEGVLRRVVGDPKVMVRQCEHLLECAEESRIQVHVVPASAGSYAGLAGPFILAKGRDFEAAHLDTPWQAQIVGRRDAVDSLIKRWEAIRGEALPWKHSIDLIKEVAESWKT</sequence>
<dbReference type="EMBL" id="BOMY01000013">
    <property type="protein sequence ID" value="GIF19288.1"/>
    <property type="molecule type" value="Genomic_DNA"/>
</dbReference>
<dbReference type="RefSeq" id="WP_239147272.1">
    <property type="nucleotide sequence ID" value="NZ_BOMY01000013.1"/>
</dbReference>
<dbReference type="PROSITE" id="PS50943">
    <property type="entry name" value="HTH_CROC1"/>
    <property type="match status" value="1"/>
</dbReference>